<dbReference type="AlphaFoldDB" id="A0A1Z2XTH8"/>
<organism evidence="4 6">
    <name type="scientific">Acutalibacter muris</name>
    <dbReference type="NCBI Taxonomy" id="1796620"/>
    <lineage>
        <taxon>Bacteria</taxon>
        <taxon>Bacillati</taxon>
        <taxon>Bacillota</taxon>
        <taxon>Clostridia</taxon>
        <taxon>Eubacteriales</taxon>
        <taxon>Acutalibacteraceae</taxon>
        <taxon>Acutalibacter</taxon>
    </lineage>
</organism>
<dbReference type="GO" id="GO:0016075">
    <property type="term" value="P:rRNA catabolic process"/>
    <property type="evidence" value="ECO:0007669"/>
    <property type="project" value="TreeGrafter"/>
</dbReference>
<dbReference type="PANTHER" id="PTHR33988:SF2">
    <property type="entry name" value="ENDORIBONUCLEASE MAZF"/>
    <property type="match status" value="1"/>
</dbReference>
<name>A0A1Z2XTH8_9FIRM</name>
<dbReference type="SUPFAM" id="SSF50118">
    <property type="entry name" value="Cell growth inhibitor/plasmid maintenance toxic component"/>
    <property type="match status" value="1"/>
</dbReference>
<gene>
    <name evidence="3" type="ORF">ADH66_14510</name>
    <name evidence="4" type="ORF">I5Q82_04885</name>
</gene>
<evidence type="ECO:0000313" key="4">
    <source>
        <dbReference type="EMBL" id="QQR31031.1"/>
    </source>
</evidence>
<evidence type="ECO:0000313" key="5">
    <source>
        <dbReference type="Proteomes" id="UP000196710"/>
    </source>
</evidence>
<dbReference type="Gene3D" id="2.30.30.110">
    <property type="match status" value="1"/>
</dbReference>
<evidence type="ECO:0000313" key="3">
    <source>
        <dbReference type="EMBL" id="ASB41764.1"/>
    </source>
</evidence>
<dbReference type="Proteomes" id="UP000596035">
    <property type="component" value="Chromosome"/>
</dbReference>
<dbReference type="EMBL" id="CP021422">
    <property type="protein sequence ID" value="ASB41764.1"/>
    <property type="molecule type" value="Genomic_DNA"/>
</dbReference>
<accession>A0A1Z2XTH8</accession>
<dbReference type="InterPro" id="IPR011067">
    <property type="entry name" value="Plasmid_toxin/cell-grow_inhib"/>
</dbReference>
<sequence>MQRTYSRGDMYYANLGKGVGSEQEGYRPVVIIQNNVGNRFSPTVIIAAITSKVGVKPRLPTHYFIDGEDGLELPSVILMEQLRTIDKHRLGKYIGHLQPQHIDGMNRALAVSINLRCPRTIGQPAAHIVEAGEVSAAET</sequence>
<protein>
    <submittedName>
        <fullName evidence="4">Type II toxin-antitoxin system PemK/MazF family toxin</fullName>
    </submittedName>
</protein>
<dbReference type="PANTHER" id="PTHR33988">
    <property type="entry name" value="ENDORIBONUCLEASE MAZF-RELATED"/>
    <property type="match status" value="1"/>
</dbReference>
<evidence type="ECO:0000256" key="2">
    <source>
        <dbReference type="ARBA" id="ARBA00022649"/>
    </source>
</evidence>
<reference evidence="3" key="1">
    <citation type="journal article" date="2017" name="Genome Announc.">
        <title>High-Quality Whole-Genome Sequences of the Oligo-Mouse-Microbiota Bacterial Community.</title>
        <authorList>
            <person name="Garzetti D."/>
            <person name="Brugiroux S."/>
            <person name="Bunk B."/>
            <person name="Pukall R."/>
            <person name="McCoy K.D."/>
            <person name="Macpherson A.J."/>
            <person name="Stecher B."/>
        </authorList>
    </citation>
    <scope>NUCLEOTIDE SEQUENCE</scope>
    <source>
        <strain evidence="3">KB18</strain>
    </source>
</reference>
<dbReference type="KEGG" id="amur:ADH66_14510"/>
<dbReference type="Pfam" id="PF02452">
    <property type="entry name" value="PemK_toxin"/>
    <property type="match status" value="1"/>
</dbReference>
<comment type="similarity">
    <text evidence="1">Belongs to the PemK/MazF family.</text>
</comment>
<evidence type="ECO:0000313" key="6">
    <source>
        <dbReference type="Proteomes" id="UP000596035"/>
    </source>
</evidence>
<proteinExistence type="inferred from homology"/>
<dbReference type="InterPro" id="IPR003477">
    <property type="entry name" value="PemK-like"/>
</dbReference>
<dbReference type="GO" id="GO:0006402">
    <property type="term" value="P:mRNA catabolic process"/>
    <property type="evidence" value="ECO:0007669"/>
    <property type="project" value="TreeGrafter"/>
</dbReference>
<evidence type="ECO:0000256" key="1">
    <source>
        <dbReference type="ARBA" id="ARBA00007521"/>
    </source>
</evidence>
<dbReference type="GO" id="GO:0004521">
    <property type="term" value="F:RNA endonuclease activity"/>
    <property type="evidence" value="ECO:0007669"/>
    <property type="project" value="TreeGrafter"/>
</dbReference>
<dbReference type="EMBL" id="CP065321">
    <property type="protein sequence ID" value="QQR31031.1"/>
    <property type="molecule type" value="Genomic_DNA"/>
</dbReference>
<keyword evidence="5" id="KW-1185">Reference proteome</keyword>
<dbReference type="RefSeq" id="WP_084384455.1">
    <property type="nucleotide sequence ID" value="NZ_CP021422.1"/>
</dbReference>
<keyword evidence="2" id="KW-1277">Toxin-antitoxin system</keyword>
<dbReference type="GO" id="GO:0003677">
    <property type="term" value="F:DNA binding"/>
    <property type="evidence" value="ECO:0007669"/>
    <property type="project" value="InterPro"/>
</dbReference>
<reference evidence="5" key="2">
    <citation type="submission" date="2017-05" db="EMBL/GenBank/DDBJ databases">
        <title>Improved OligoMM genomes.</title>
        <authorList>
            <person name="Garzetti D."/>
        </authorList>
    </citation>
    <scope>NUCLEOTIDE SEQUENCE [LARGE SCALE GENOMIC DNA]</scope>
    <source>
        <strain evidence="5">KB18</strain>
    </source>
</reference>
<reference evidence="4 6" key="3">
    <citation type="submission" date="2020-11" db="EMBL/GenBank/DDBJ databases">
        <title>Closed and high quality bacterial genomes of the OMM12 community.</title>
        <authorList>
            <person name="Marbouty M."/>
            <person name="Lamy-Besnier Q."/>
            <person name="Debarbieux L."/>
            <person name="Koszul R."/>
        </authorList>
    </citation>
    <scope>NUCLEOTIDE SEQUENCE [LARGE SCALE GENOMIC DNA]</scope>
    <source>
        <strain evidence="4 6">KB18</strain>
    </source>
</reference>
<dbReference type="Proteomes" id="UP000196710">
    <property type="component" value="Chromosome"/>
</dbReference>